<evidence type="ECO:0000313" key="1">
    <source>
        <dbReference type="EMBL" id="PPK70753.1"/>
    </source>
</evidence>
<dbReference type="OrthoDB" id="340106at2"/>
<sequence>MSEIKNWMLQGSYFETCNCETACPCVWLQPPTTGDCKLLAAWHIDQGQLDGKSLDGLNVAMACYSPGNMKDGNWQAALYVDERADDSQFDALVQIFSGRQGGHPAILMSFVGEVLGVKKVKIDYQRQGGARCVTIPNIAQAEIESIQGITGGPATINNPPLCVVTSHPSIVAKSKKYQYQDYDKNWEFSERNGYFSAFVYQP</sequence>
<organism evidence="1 2">
    <name type="scientific">Methylobacter tundripaludum</name>
    <dbReference type="NCBI Taxonomy" id="173365"/>
    <lineage>
        <taxon>Bacteria</taxon>
        <taxon>Pseudomonadati</taxon>
        <taxon>Pseudomonadota</taxon>
        <taxon>Gammaproteobacteria</taxon>
        <taxon>Methylococcales</taxon>
        <taxon>Methylococcaceae</taxon>
        <taxon>Methylobacter</taxon>
    </lineage>
</organism>
<evidence type="ECO:0000313" key="2">
    <source>
        <dbReference type="Proteomes" id="UP000238071"/>
    </source>
</evidence>
<proteinExistence type="predicted"/>
<evidence type="ECO:0008006" key="3">
    <source>
        <dbReference type="Google" id="ProtNLM"/>
    </source>
</evidence>
<protein>
    <recommendedName>
        <fullName evidence="3">DUF1326 domain-containing protein</fullName>
    </recommendedName>
</protein>
<reference evidence="1 2" key="1">
    <citation type="submission" date="2018-02" db="EMBL/GenBank/DDBJ databases">
        <title>Subsurface microbial communities from deep shales in Ohio and West Virginia, USA.</title>
        <authorList>
            <person name="Wrighton K."/>
        </authorList>
    </citation>
    <scope>NUCLEOTIDE SEQUENCE [LARGE SCALE GENOMIC DNA]</scope>
    <source>
        <strain evidence="1 2">OWC-G53F</strain>
    </source>
</reference>
<keyword evidence="2" id="KW-1185">Reference proteome</keyword>
<dbReference type="AlphaFoldDB" id="A0A2S6GZV4"/>
<dbReference type="Proteomes" id="UP000238071">
    <property type="component" value="Unassembled WGS sequence"/>
</dbReference>
<gene>
    <name evidence="1" type="ORF">B0F88_108108</name>
</gene>
<dbReference type="EMBL" id="PTIY01000008">
    <property type="protein sequence ID" value="PPK70753.1"/>
    <property type="molecule type" value="Genomic_DNA"/>
</dbReference>
<dbReference type="InterPro" id="IPR009758">
    <property type="entry name" value="DUF1326"/>
</dbReference>
<accession>A0A2S6GZV4</accession>
<comment type="caution">
    <text evidence="1">The sequence shown here is derived from an EMBL/GenBank/DDBJ whole genome shotgun (WGS) entry which is preliminary data.</text>
</comment>
<dbReference type="RefSeq" id="WP_104424016.1">
    <property type="nucleotide sequence ID" value="NZ_PTIY01000008.1"/>
</dbReference>
<dbReference type="Pfam" id="PF07040">
    <property type="entry name" value="DUF1326"/>
    <property type="match status" value="1"/>
</dbReference>
<name>A0A2S6GZV4_9GAMM</name>